<evidence type="ECO:0000256" key="1">
    <source>
        <dbReference type="ARBA" id="ARBA00001750"/>
    </source>
</evidence>
<dbReference type="GO" id="GO:0047298">
    <property type="term" value="F:(S)-3-amino-2-methylpropionate transaminase activity"/>
    <property type="evidence" value="ECO:0007669"/>
    <property type="project" value="UniProtKB-EC"/>
</dbReference>
<comment type="cofactor">
    <cofactor evidence="2">
        <name>pyridoxal 5'-phosphate</name>
        <dbReference type="ChEBI" id="CHEBI:597326"/>
    </cofactor>
</comment>
<evidence type="ECO:0000256" key="2">
    <source>
        <dbReference type="ARBA" id="ARBA00001933"/>
    </source>
</evidence>
<dbReference type="Gene3D" id="3.40.640.10">
    <property type="entry name" value="Type I PLP-dependent aspartate aminotransferase-like (Major domain)"/>
    <property type="match status" value="1"/>
</dbReference>
<dbReference type="EC" id="2.6.1.19" evidence="6"/>
<evidence type="ECO:0000256" key="13">
    <source>
        <dbReference type="ARBA" id="ARBA00031787"/>
    </source>
</evidence>
<evidence type="ECO:0000256" key="6">
    <source>
        <dbReference type="ARBA" id="ARBA00012912"/>
    </source>
</evidence>
<comment type="catalytic activity">
    <reaction evidence="14">
        <text>4-aminobutanoate + 2-oxoglutarate = succinate semialdehyde + L-glutamate</text>
        <dbReference type="Rhea" id="RHEA:23352"/>
        <dbReference type="ChEBI" id="CHEBI:16810"/>
        <dbReference type="ChEBI" id="CHEBI:29985"/>
        <dbReference type="ChEBI" id="CHEBI:57706"/>
        <dbReference type="ChEBI" id="CHEBI:59888"/>
        <dbReference type="EC" id="2.6.1.19"/>
    </reaction>
</comment>
<comment type="similarity">
    <text evidence="4 16">Belongs to the class-III pyridoxal-phosphate-dependent aminotransferase family.</text>
</comment>
<dbReference type="PATRIC" id="fig|926550.5.peg.572"/>
<dbReference type="KEGG" id="cap:CLDAP_05420"/>
<reference evidence="17 18" key="1">
    <citation type="submission" date="2012-02" db="EMBL/GenBank/DDBJ databases">
        <title>Complete genome sequence of Caldilinea aerophila DSM 14535 (= NBRC 102666).</title>
        <authorList>
            <person name="Oguchi A."/>
            <person name="Hosoyama A."/>
            <person name="Sekine M."/>
            <person name="Fukai R."/>
            <person name="Kato Y."/>
            <person name="Nakamura S."/>
            <person name="Hanada S."/>
            <person name="Yamazaki S."/>
            <person name="Fujita N."/>
        </authorList>
    </citation>
    <scope>NUCLEOTIDE SEQUENCE [LARGE SCALE GENOMIC DNA]</scope>
    <source>
        <strain evidence="18">DSM 14535 / JCM 11387 / NBRC 104270 / STL-6-O1</strain>
    </source>
</reference>
<dbReference type="CDD" id="cd00610">
    <property type="entry name" value="OAT_like"/>
    <property type="match status" value="1"/>
</dbReference>
<keyword evidence="8 17" id="KW-0808">Transferase</keyword>
<dbReference type="InterPro" id="IPR005814">
    <property type="entry name" value="Aminotrans_3"/>
</dbReference>
<protein>
    <recommendedName>
        <fullName evidence="12">(S)-3-amino-2-methylpropionate transaminase</fullName>
        <ecNumber evidence="6">2.6.1.19</ecNumber>
        <ecNumber evidence="5">2.6.1.22</ecNumber>
    </recommendedName>
    <alternativeName>
        <fullName evidence="13">GABA aminotransferase</fullName>
    </alternativeName>
    <alternativeName>
        <fullName evidence="11">Gamma-amino-N-butyrate transaminase</fullName>
    </alternativeName>
    <alternativeName>
        <fullName evidence="15">Glutamate:succinic semialdehyde transaminase</fullName>
    </alternativeName>
    <alternativeName>
        <fullName evidence="10">L-AIBAT</fullName>
    </alternativeName>
</protein>
<dbReference type="InterPro" id="IPR015421">
    <property type="entry name" value="PyrdxlP-dep_Trfase_major"/>
</dbReference>
<evidence type="ECO:0000256" key="8">
    <source>
        <dbReference type="ARBA" id="ARBA00022679"/>
    </source>
</evidence>
<comment type="catalytic activity">
    <reaction evidence="1">
        <text>(S)-3-amino-2-methylpropanoate + 2-oxoglutarate = 2-methyl-3-oxopropanoate + L-glutamate</text>
        <dbReference type="Rhea" id="RHEA:13993"/>
        <dbReference type="ChEBI" id="CHEBI:16810"/>
        <dbReference type="ChEBI" id="CHEBI:29985"/>
        <dbReference type="ChEBI" id="CHEBI:57700"/>
        <dbReference type="ChEBI" id="CHEBI:58655"/>
        <dbReference type="EC" id="2.6.1.22"/>
    </reaction>
</comment>
<dbReference type="STRING" id="926550.CLDAP_05420"/>
<evidence type="ECO:0000256" key="11">
    <source>
        <dbReference type="ARBA" id="ARBA00030204"/>
    </source>
</evidence>
<keyword evidence="18" id="KW-1185">Reference proteome</keyword>
<proteinExistence type="inferred from homology"/>
<evidence type="ECO:0000256" key="15">
    <source>
        <dbReference type="ARBA" id="ARBA00050054"/>
    </source>
</evidence>
<dbReference type="InterPro" id="IPR050103">
    <property type="entry name" value="Class-III_PLP-dep_AT"/>
</dbReference>
<dbReference type="EC" id="2.6.1.22" evidence="5"/>
<evidence type="ECO:0000256" key="16">
    <source>
        <dbReference type="RuleBase" id="RU003560"/>
    </source>
</evidence>
<name>I0HZZ4_CALAS</name>
<evidence type="ECO:0000313" key="17">
    <source>
        <dbReference type="EMBL" id="BAL98581.1"/>
    </source>
</evidence>
<dbReference type="PIRSF" id="PIRSF000521">
    <property type="entry name" value="Transaminase_4ab_Lys_Orn"/>
    <property type="match status" value="1"/>
</dbReference>
<dbReference type="GO" id="GO:0042802">
    <property type="term" value="F:identical protein binding"/>
    <property type="evidence" value="ECO:0007669"/>
    <property type="project" value="TreeGrafter"/>
</dbReference>
<dbReference type="FunFam" id="3.40.640.10:FF:000013">
    <property type="entry name" value="4-aminobutyrate aminotransferase"/>
    <property type="match status" value="1"/>
</dbReference>
<keyword evidence="9 16" id="KW-0663">Pyridoxal phosphate</keyword>
<dbReference type="GO" id="GO:0034386">
    <property type="term" value="F:4-aminobutyrate:2-oxoglutarate transaminase activity"/>
    <property type="evidence" value="ECO:0007669"/>
    <property type="project" value="UniProtKB-EC"/>
</dbReference>
<dbReference type="EMBL" id="AP012337">
    <property type="protein sequence ID" value="BAL98581.1"/>
    <property type="molecule type" value="Genomic_DNA"/>
</dbReference>
<dbReference type="InterPro" id="IPR049704">
    <property type="entry name" value="Aminotrans_3_PPA_site"/>
</dbReference>
<dbReference type="Proteomes" id="UP000007880">
    <property type="component" value="Chromosome"/>
</dbReference>
<evidence type="ECO:0000256" key="10">
    <source>
        <dbReference type="ARBA" id="ARBA00029760"/>
    </source>
</evidence>
<dbReference type="Gene3D" id="3.90.1150.10">
    <property type="entry name" value="Aspartate Aminotransferase, domain 1"/>
    <property type="match status" value="1"/>
</dbReference>
<evidence type="ECO:0000256" key="4">
    <source>
        <dbReference type="ARBA" id="ARBA00008954"/>
    </source>
</evidence>
<dbReference type="AlphaFoldDB" id="I0HZZ4"/>
<evidence type="ECO:0000256" key="14">
    <source>
        <dbReference type="ARBA" id="ARBA00048021"/>
    </source>
</evidence>
<dbReference type="SUPFAM" id="SSF53383">
    <property type="entry name" value="PLP-dependent transferases"/>
    <property type="match status" value="1"/>
</dbReference>
<evidence type="ECO:0000256" key="9">
    <source>
        <dbReference type="ARBA" id="ARBA00022898"/>
    </source>
</evidence>
<dbReference type="OrthoDB" id="9807885at2"/>
<dbReference type="eggNOG" id="COG0160">
    <property type="taxonomic scope" value="Bacteria"/>
</dbReference>
<evidence type="ECO:0000256" key="3">
    <source>
        <dbReference type="ARBA" id="ARBA00005176"/>
    </source>
</evidence>
<dbReference type="PANTHER" id="PTHR11986">
    <property type="entry name" value="AMINOTRANSFERASE CLASS III"/>
    <property type="match status" value="1"/>
</dbReference>
<dbReference type="RefSeq" id="WP_014431822.1">
    <property type="nucleotide sequence ID" value="NC_017079.1"/>
</dbReference>
<sequence length="422" mass="45844">MRNALDLLSPVWTHLTHVQPVRGEGVYLYDADGVRYMDFTSGIGVTNTGHAHPRVVQAIQEQASALIFGQMNIVITPAVLRLAQKLDEVTPPSIEQFFFSNSGAEAVEASVKLARMATKRRNLIVMQGSFHGRTHQAMAMTTSKSIYRYDYQPLPGGVFVTPFPYSYYYGWSEEETTHFCLRQLDQLLHSQSAPDETAAIVIEPVLGEGGYVPAPDVFLRELRALCDRHGILLIIDEVQSGFGRTGKFFAFEHADVEPDILVMAKGLGSGMPISAIGARAELMARWKPGTHGGTYGGGNAVAAAAAAATIDVIREEGLVENAARQGARLLTGLREIQAEHPVIGDVRGRGLMVGVEFTGPDGRPAADIAARVQAECLQRNLLLLTCGSYSNVIRWIPPLVVTAEQIDEALTIFNEAMAAAER</sequence>
<comment type="pathway">
    <text evidence="3">Amino-acid degradation; 4-aminobutanoate degradation.</text>
</comment>
<dbReference type="InterPro" id="IPR015424">
    <property type="entry name" value="PyrdxlP-dep_Trfase"/>
</dbReference>
<dbReference type="InterPro" id="IPR015422">
    <property type="entry name" value="PyrdxlP-dep_Trfase_small"/>
</dbReference>
<evidence type="ECO:0000256" key="12">
    <source>
        <dbReference type="ARBA" id="ARBA00030857"/>
    </source>
</evidence>
<evidence type="ECO:0000313" key="18">
    <source>
        <dbReference type="Proteomes" id="UP000007880"/>
    </source>
</evidence>
<dbReference type="GO" id="GO:0030170">
    <property type="term" value="F:pyridoxal phosphate binding"/>
    <property type="evidence" value="ECO:0007669"/>
    <property type="project" value="InterPro"/>
</dbReference>
<dbReference type="PROSITE" id="PS00600">
    <property type="entry name" value="AA_TRANSFER_CLASS_3"/>
    <property type="match status" value="1"/>
</dbReference>
<evidence type="ECO:0000256" key="5">
    <source>
        <dbReference type="ARBA" id="ARBA00012876"/>
    </source>
</evidence>
<keyword evidence="7 17" id="KW-0032">Aminotransferase</keyword>
<organism evidence="17 18">
    <name type="scientific">Caldilinea aerophila (strain DSM 14535 / JCM 11387 / NBRC 104270 / STL-6-O1)</name>
    <dbReference type="NCBI Taxonomy" id="926550"/>
    <lineage>
        <taxon>Bacteria</taxon>
        <taxon>Bacillati</taxon>
        <taxon>Chloroflexota</taxon>
        <taxon>Caldilineae</taxon>
        <taxon>Caldilineales</taxon>
        <taxon>Caldilineaceae</taxon>
        <taxon>Caldilinea</taxon>
    </lineage>
</organism>
<evidence type="ECO:0000256" key="7">
    <source>
        <dbReference type="ARBA" id="ARBA00022576"/>
    </source>
</evidence>
<dbReference type="HOGENOM" id="CLU_016922_10_0_0"/>
<gene>
    <name evidence="17" type="primary">gabT</name>
    <name evidence="17" type="ordered locus">CLDAP_05420</name>
</gene>
<accession>I0HZZ4</accession>
<dbReference type="Pfam" id="PF00202">
    <property type="entry name" value="Aminotran_3"/>
    <property type="match status" value="1"/>
</dbReference>